<dbReference type="Proteomes" id="UP000324222">
    <property type="component" value="Unassembled WGS sequence"/>
</dbReference>
<evidence type="ECO:0000313" key="3">
    <source>
        <dbReference type="Proteomes" id="UP000324222"/>
    </source>
</evidence>
<feature type="compositionally biased region" description="Basic and acidic residues" evidence="1">
    <location>
        <begin position="31"/>
        <end position="50"/>
    </location>
</feature>
<keyword evidence="3" id="KW-1185">Reference proteome</keyword>
<name>A0A5B7IN02_PORTR</name>
<dbReference type="EMBL" id="VSRR010070118">
    <property type="protein sequence ID" value="MPC85960.1"/>
    <property type="molecule type" value="Genomic_DNA"/>
</dbReference>
<proteinExistence type="predicted"/>
<sequence>MSGRASNPEPEHEIPPLYRWRRTAKEEKCLKKAPLELQSDRTKQTLRRGEMLSPGRGAHTGMSEGSASCPSVALRNFPQLQLFRDVPFILVLTRLMNWCELSLDSGRRVVLVKKGHSERRYRVGRGSPRKRTLLINRA</sequence>
<protein>
    <submittedName>
        <fullName evidence="2">Uncharacterized protein</fullName>
    </submittedName>
</protein>
<evidence type="ECO:0000313" key="2">
    <source>
        <dbReference type="EMBL" id="MPC85960.1"/>
    </source>
</evidence>
<evidence type="ECO:0000256" key="1">
    <source>
        <dbReference type="SAM" id="MobiDB-lite"/>
    </source>
</evidence>
<comment type="caution">
    <text evidence="2">The sequence shown here is derived from an EMBL/GenBank/DDBJ whole genome shotgun (WGS) entry which is preliminary data.</text>
</comment>
<feature type="region of interest" description="Disordered" evidence="1">
    <location>
        <begin position="31"/>
        <end position="68"/>
    </location>
</feature>
<gene>
    <name evidence="2" type="ORF">E2C01_080767</name>
</gene>
<reference evidence="2 3" key="1">
    <citation type="submission" date="2019-05" db="EMBL/GenBank/DDBJ databases">
        <title>Another draft genome of Portunus trituberculatus and its Hox gene families provides insights of decapod evolution.</title>
        <authorList>
            <person name="Jeong J.-H."/>
            <person name="Song I."/>
            <person name="Kim S."/>
            <person name="Choi T."/>
            <person name="Kim D."/>
            <person name="Ryu S."/>
            <person name="Kim W."/>
        </authorList>
    </citation>
    <scope>NUCLEOTIDE SEQUENCE [LARGE SCALE GENOMIC DNA]</scope>
    <source>
        <tissue evidence="2">Muscle</tissue>
    </source>
</reference>
<dbReference type="AlphaFoldDB" id="A0A5B7IN02"/>
<accession>A0A5B7IN02</accession>
<organism evidence="2 3">
    <name type="scientific">Portunus trituberculatus</name>
    <name type="common">Swimming crab</name>
    <name type="synonym">Neptunus trituberculatus</name>
    <dbReference type="NCBI Taxonomy" id="210409"/>
    <lineage>
        <taxon>Eukaryota</taxon>
        <taxon>Metazoa</taxon>
        <taxon>Ecdysozoa</taxon>
        <taxon>Arthropoda</taxon>
        <taxon>Crustacea</taxon>
        <taxon>Multicrustacea</taxon>
        <taxon>Malacostraca</taxon>
        <taxon>Eumalacostraca</taxon>
        <taxon>Eucarida</taxon>
        <taxon>Decapoda</taxon>
        <taxon>Pleocyemata</taxon>
        <taxon>Brachyura</taxon>
        <taxon>Eubrachyura</taxon>
        <taxon>Portunoidea</taxon>
        <taxon>Portunidae</taxon>
        <taxon>Portuninae</taxon>
        <taxon>Portunus</taxon>
    </lineage>
</organism>